<evidence type="ECO:0000256" key="9">
    <source>
        <dbReference type="RuleBase" id="RU004474"/>
    </source>
</evidence>
<evidence type="ECO:0000256" key="1">
    <source>
        <dbReference type="ARBA" id="ARBA00004903"/>
    </source>
</evidence>
<proteinExistence type="inferred from homology"/>
<dbReference type="PRINTS" id="PR00070">
    <property type="entry name" value="DHFR"/>
</dbReference>
<name>A0A345PAX0_9GAMM</name>
<dbReference type="AlphaFoldDB" id="A0A345PAX0"/>
<sequence>MAGNPIEIVHVVAMDNQHCIGVDNQLPWHIPADLQHFKQITQGGVIVMGRKTFDSLGRLLPNRSHWVLTRQTDWQHDGVHVRQNVEDLLTDAAQDAIARGQSSVYVIGGGELFHLTLPFADRLEITHVDLDVRGEAHYPEIPNDWTLDPDPFFDRSTLIDEKSGISFRFETYRKTIG</sequence>
<evidence type="ECO:0000259" key="10">
    <source>
        <dbReference type="PROSITE" id="PS51330"/>
    </source>
</evidence>
<reference evidence="11 12" key="1">
    <citation type="submission" date="2018-07" db="EMBL/GenBank/DDBJ databases">
        <title>Genome sequencing of Moraxellaceae gen. HYN0046.</title>
        <authorList>
            <person name="Kim M."/>
            <person name="Yi H."/>
        </authorList>
    </citation>
    <scope>NUCLEOTIDE SEQUENCE [LARGE SCALE GENOMIC DNA]</scope>
    <source>
        <strain evidence="11 12">HYN0046</strain>
    </source>
</reference>
<evidence type="ECO:0000313" key="11">
    <source>
        <dbReference type="EMBL" id="AXI04429.1"/>
    </source>
</evidence>
<keyword evidence="4 8" id="KW-0554">One-carbon metabolism</keyword>
<dbReference type="OrthoDB" id="9804315at2"/>
<dbReference type="PROSITE" id="PS51330">
    <property type="entry name" value="DHFR_2"/>
    <property type="match status" value="1"/>
</dbReference>
<dbReference type="InterPro" id="IPR017925">
    <property type="entry name" value="DHFR_CS"/>
</dbReference>
<comment type="function">
    <text evidence="7 8">Key enzyme in folate metabolism. Catalyzes an essential reaction for de novo glycine and purine synthesis, and for DNA precursor synthesis.</text>
</comment>
<evidence type="ECO:0000256" key="3">
    <source>
        <dbReference type="ARBA" id="ARBA00012856"/>
    </source>
</evidence>
<protein>
    <recommendedName>
        <fullName evidence="3 8">Dihydrofolate reductase</fullName>
        <ecNumber evidence="3 8">1.5.1.3</ecNumber>
    </recommendedName>
</protein>
<accession>A0A345PAX0</accession>
<dbReference type="PANTHER" id="PTHR48069:SF3">
    <property type="entry name" value="DIHYDROFOLATE REDUCTASE"/>
    <property type="match status" value="1"/>
</dbReference>
<dbReference type="PANTHER" id="PTHR48069">
    <property type="entry name" value="DIHYDROFOLATE REDUCTASE"/>
    <property type="match status" value="1"/>
</dbReference>
<dbReference type="RefSeq" id="WP_114900493.1">
    <property type="nucleotide sequence ID" value="NZ_CP031222.1"/>
</dbReference>
<dbReference type="UniPathway" id="UPA00077">
    <property type="reaction ID" value="UER00158"/>
</dbReference>
<evidence type="ECO:0000256" key="5">
    <source>
        <dbReference type="ARBA" id="ARBA00022857"/>
    </source>
</evidence>
<dbReference type="EMBL" id="CP031222">
    <property type="protein sequence ID" value="AXI04429.1"/>
    <property type="molecule type" value="Genomic_DNA"/>
</dbReference>
<dbReference type="CDD" id="cd00209">
    <property type="entry name" value="DHFR"/>
    <property type="match status" value="1"/>
</dbReference>
<dbReference type="GO" id="GO:0005829">
    <property type="term" value="C:cytosol"/>
    <property type="evidence" value="ECO:0007669"/>
    <property type="project" value="TreeGrafter"/>
</dbReference>
<dbReference type="Gene3D" id="3.40.430.10">
    <property type="entry name" value="Dihydrofolate Reductase, subunit A"/>
    <property type="match status" value="1"/>
</dbReference>
<evidence type="ECO:0000256" key="2">
    <source>
        <dbReference type="ARBA" id="ARBA00009539"/>
    </source>
</evidence>
<dbReference type="PROSITE" id="PS00075">
    <property type="entry name" value="DHFR_1"/>
    <property type="match status" value="1"/>
</dbReference>
<dbReference type="KEGG" id="mbah:HYN46_00665"/>
<keyword evidence="5 8" id="KW-0521">NADP</keyword>
<dbReference type="InterPro" id="IPR024072">
    <property type="entry name" value="DHFR-like_dom_sf"/>
</dbReference>
<comment type="pathway">
    <text evidence="1 8">Cofactor biosynthesis; tetrahydrofolate biosynthesis; 5,6,7,8-tetrahydrofolate from 7,8-dihydrofolate: step 1/1.</text>
</comment>
<evidence type="ECO:0000313" key="12">
    <source>
        <dbReference type="Proteomes" id="UP000253940"/>
    </source>
</evidence>
<evidence type="ECO:0000256" key="7">
    <source>
        <dbReference type="ARBA" id="ARBA00025067"/>
    </source>
</evidence>
<dbReference type="GO" id="GO:0046655">
    <property type="term" value="P:folic acid metabolic process"/>
    <property type="evidence" value="ECO:0007669"/>
    <property type="project" value="TreeGrafter"/>
</dbReference>
<feature type="domain" description="DHFR" evidence="10">
    <location>
        <begin position="7"/>
        <end position="174"/>
    </location>
</feature>
<dbReference type="GO" id="GO:0050661">
    <property type="term" value="F:NADP binding"/>
    <property type="evidence" value="ECO:0007669"/>
    <property type="project" value="InterPro"/>
</dbReference>
<dbReference type="InterPro" id="IPR001796">
    <property type="entry name" value="DHFR_dom"/>
</dbReference>
<dbReference type="GO" id="GO:0006730">
    <property type="term" value="P:one-carbon metabolic process"/>
    <property type="evidence" value="ECO:0007669"/>
    <property type="project" value="UniProtKB-KW"/>
</dbReference>
<dbReference type="Pfam" id="PF00186">
    <property type="entry name" value="DHFR_1"/>
    <property type="match status" value="1"/>
</dbReference>
<dbReference type="Proteomes" id="UP000253940">
    <property type="component" value="Chromosome"/>
</dbReference>
<comment type="catalytic activity">
    <reaction evidence="8">
        <text>(6S)-5,6,7,8-tetrahydrofolate + NADP(+) = 7,8-dihydrofolate + NADPH + H(+)</text>
        <dbReference type="Rhea" id="RHEA:15009"/>
        <dbReference type="ChEBI" id="CHEBI:15378"/>
        <dbReference type="ChEBI" id="CHEBI:57451"/>
        <dbReference type="ChEBI" id="CHEBI:57453"/>
        <dbReference type="ChEBI" id="CHEBI:57783"/>
        <dbReference type="ChEBI" id="CHEBI:58349"/>
        <dbReference type="EC" id="1.5.1.3"/>
    </reaction>
</comment>
<evidence type="ECO:0000256" key="6">
    <source>
        <dbReference type="ARBA" id="ARBA00023002"/>
    </source>
</evidence>
<keyword evidence="6 8" id="KW-0560">Oxidoreductase</keyword>
<dbReference type="EC" id="1.5.1.3" evidence="3 8"/>
<dbReference type="SUPFAM" id="SSF53597">
    <property type="entry name" value="Dihydrofolate reductase-like"/>
    <property type="match status" value="1"/>
</dbReference>
<organism evidence="11 12">
    <name type="scientific">Aquirhabdus parva</name>
    <dbReference type="NCBI Taxonomy" id="2283318"/>
    <lineage>
        <taxon>Bacteria</taxon>
        <taxon>Pseudomonadati</taxon>
        <taxon>Pseudomonadota</taxon>
        <taxon>Gammaproteobacteria</taxon>
        <taxon>Moraxellales</taxon>
        <taxon>Moraxellaceae</taxon>
        <taxon>Aquirhabdus</taxon>
    </lineage>
</organism>
<dbReference type="GO" id="GO:0046452">
    <property type="term" value="P:dihydrofolate metabolic process"/>
    <property type="evidence" value="ECO:0007669"/>
    <property type="project" value="TreeGrafter"/>
</dbReference>
<keyword evidence="12" id="KW-1185">Reference proteome</keyword>
<dbReference type="PIRSF" id="PIRSF000194">
    <property type="entry name" value="DHFR"/>
    <property type="match status" value="1"/>
</dbReference>
<evidence type="ECO:0000256" key="8">
    <source>
        <dbReference type="PIRNR" id="PIRNR000194"/>
    </source>
</evidence>
<gene>
    <name evidence="11" type="ORF">HYN46_00665</name>
</gene>
<comment type="similarity">
    <text evidence="2 8 9">Belongs to the dihydrofolate reductase family.</text>
</comment>
<dbReference type="GO" id="GO:0004146">
    <property type="term" value="F:dihydrofolate reductase activity"/>
    <property type="evidence" value="ECO:0007669"/>
    <property type="project" value="UniProtKB-EC"/>
</dbReference>
<dbReference type="GO" id="GO:0046654">
    <property type="term" value="P:tetrahydrofolate biosynthetic process"/>
    <property type="evidence" value="ECO:0007669"/>
    <property type="project" value="UniProtKB-UniPathway"/>
</dbReference>
<evidence type="ECO:0000256" key="4">
    <source>
        <dbReference type="ARBA" id="ARBA00022563"/>
    </source>
</evidence>
<dbReference type="InterPro" id="IPR012259">
    <property type="entry name" value="DHFR"/>
</dbReference>